<proteinExistence type="predicted"/>
<reference evidence="3" key="1">
    <citation type="submission" date="2021-02" db="EMBL/GenBank/DDBJ databases">
        <authorList>
            <person name="Nowell W R."/>
        </authorList>
    </citation>
    <scope>NUCLEOTIDE SEQUENCE</scope>
</reference>
<keyword evidence="6" id="KW-1185">Reference proteome</keyword>
<evidence type="ECO:0000313" key="5">
    <source>
        <dbReference type="EMBL" id="CAF3856623.1"/>
    </source>
</evidence>
<dbReference type="EMBL" id="CAJOBC010005232">
    <property type="protein sequence ID" value="CAF3856623.1"/>
    <property type="molecule type" value="Genomic_DNA"/>
</dbReference>
<dbReference type="Proteomes" id="UP000663829">
    <property type="component" value="Unassembled WGS sequence"/>
</dbReference>
<evidence type="ECO:0000313" key="2">
    <source>
        <dbReference type="EMBL" id="CAF1071515.1"/>
    </source>
</evidence>
<feature type="coiled-coil region" evidence="1">
    <location>
        <begin position="221"/>
        <end position="291"/>
    </location>
</feature>
<dbReference type="OrthoDB" id="10015499at2759"/>
<evidence type="ECO:0000313" key="3">
    <source>
        <dbReference type="EMBL" id="CAF1091176.1"/>
    </source>
</evidence>
<dbReference type="EMBL" id="CAJNOK010008735">
    <property type="protein sequence ID" value="CAF1071515.1"/>
    <property type="molecule type" value="Genomic_DNA"/>
</dbReference>
<dbReference type="Proteomes" id="UP000681722">
    <property type="component" value="Unassembled WGS sequence"/>
</dbReference>
<dbReference type="EMBL" id="CAJOBA010008748">
    <property type="protein sequence ID" value="CAF3835775.1"/>
    <property type="molecule type" value="Genomic_DNA"/>
</dbReference>
<evidence type="ECO:0000313" key="6">
    <source>
        <dbReference type="Proteomes" id="UP000663829"/>
    </source>
</evidence>
<dbReference type="Proteomes" id="UP000677228">
    <property type="component" value="Unassembled WGS sequence"/>
</dbReference>
<gene>
    <name evidence="3" type="ORF">GPM918_LOCUS18267</name>
    <name evidence="2" type="ORF">OVA965_LOCUS17917</name>
    <name evidence="5" type="ORF">SRO942_LOCUS18263</name>
    <name evidence="4" type="ORF">TMI583_LOCUS17927</name>
</gene>
<organism evidence="3 6">
    <name type="scientific">Didymodactylos carnosus</name>
    <dbReference type="NCBI Taxonomy" id="1234261"/>
    <lineage>
        <taxon>Eukaryota</taxon>
        <taxon>Metazoa</taxon>
        <taxon>Spiralia</taxon>
        <taxon>Gnathifera</taxon>
        <taxon>Rotifera</taxon>
        <taxon>Eurotatoria</taxon>
        <taxon>Bdelloidea</taxon>
        <taxon>Philodinida</taxon>
        <taxon>Philodinidae</taxon>
        <taxon>Didymodactylos</taxon>
    </lineage>
</organism>
<protein>
    <submittedName>
        <fullName evidence="3">Uncharacterized protein</fullName>
    </submittedName>
</protein>
<dbReference type="Proteomes" id="UP000682733">
    <property type="component" value="Unassembled WGS sequence"/>
</dbReference>
<accession>A0A814NES1</accession>
<name>A0A814NES1_9BILA</name>
<evidence type="ECO:0000256" key="1">
    <source>
        <dbReference type="SAM" id="Coils"/>
    </source>
</evidence>
<dbReference type="EMBL" id="CAJNOQ010005233">
    <property type="protein sequence ID" value="CAF1091176.1"/>
    <property type="molecule type" value="Genomic_DNA"/>
</dbReference>
<comment type="caution">
    <text evidence="3">The sequence shown here is derived from an EMBL/GenBank/DDBJ whole genome shotgun (WGS) entry which is preliminary data.</text>
</comment>
<sequence length="349" mass="42210">MEQWLRYMSTVLVQSSPSSTGVPRDGHWVEELFPATYTIGDYRSTFKPARLDRYMNTLSSLDGPTLEKIYEQSYLFHMIERLVRQDQLDQQTRTKQSQTDTDHEHILDIRLIRKFLEKHVNSKEERKGIDEEQTDDQLWSSDDLNTIRQAYMGYKEECLKLQVENTYYKNLTETLQEKLKTCEQKTDALLIEHSELKKVHQRWQIRTYSAEQENESSVKELSDIRQHLDELIQQNDHYRREHIQHEKLLLEKQTKLEQIEMKIEHYDKRLRKEYEHKLEMLEKKLNVQNEKHQLIHHDLETKYSQEQNLRKQNLLALDLLRKHVASSSSQLNQHQQHEYDIKHVRFVKE</sequence>
<keyword evidence="1" id="KW-0175">Coiled coil</keyword>
<evidence type="ECO:0000313" key="4">
    <source>
        <dbReference type="EMBL" id="CAF3835775.1"/>
    </source>
</evidence>
<dbReference type="AlphaFoldDB" id="A0A814NES1"/>